<dbReference type="GO" id="GO:0030674">
    <property type="term" value="F:protein-macromolecule adaptor activity"/>
    <property type="evidence" value="ECO:0007669"/>
    <property type="project" value="TreeGrafter"/>
</dbReference>
<feature type="transmembrane region" description="Helical" evidence="13">
    <location>
        <begin position="62"/>
        <end position="85"/>
    </location>
</feature>
<dbReference type="GO" id="GO:0051028">
    <property type="term" value="P:mRNA transport"/>
    <property type="evidence" value="ECO:0007669"/>
    <property type="project" value="UniProtKB-KW"/>
</dbReference>
<dbReference type="GO" id="GO:0031965">
    <property type="term" value="C:nuclear membrane"/>
    <property type="evidence" value="ECO:0007669"/>
    <property type="project" value="UniProtKB-SubCell"/>
</dbReference>
<keyword evidence="11 13" id="KW-0472">Membrane</keyword>
<accession>A0A9P0CTF5</accession>
<sequence length="568" mass="65307">MNTNLTTTSAFTYKDLLLRKLYYSVVSSVLSQLVLLQIYVFLSNFNLLHPIDWVLVTLRTFASLSVWLFIIPFLTVIFAQSVICAKDYVFKSSYCSTRFQKFISAFSMHNLVLLLLHVLVGPMLIWLFLSLGGGDFQELTLRSVRGNAYVLNEGTFYLILSGFWTGFYYFIKVYISEKHLSFPVIQQRKWLQLKANLFPLLKDSFILSIWPTIYFIVIYFVWGKDLSTNFRNMLGLLPDDKTYGVFINIYLWSFGALYYFNMNLMKFFFNVFLTEPVEFPLCKLSPDLLNLQESITMSDLPIVQNLACLDLYNLAQWSKPRRQLFYCLSQPGGHPHNWNALVENVLKVFKEYIELLNKSTETAEKIVKPVVCPPLQSPIQSPNKFRNFRNMSLMSDSGMVDIVDVTHSTLPGISLPDTIFTKIKQNIFNFISLTKVILGIDFLFGELPEANIQKCLANGLIIVWTSQGITDLVCTAISEDTFGIIQKDIPVLITTLVQLKQNLDNLNKVPALTRKIAGYDDFNCRMKGAVTTAVKRSLFNVHRTYNNYLNDFPLSKEVSLYLQNIYKS</sequence>
<dbReference type="Pfam" id="PF09531">
    <property type="entry name" value="Ndc1_Nup"/>
    <property type="match status" value="1"/>
</dbReference>
<protein>
    <recommendedName>
        <fullName evidence="16">Nucleoporin Ndc1</fullName>
    </recommendedName>
</protein>
<keyword evidence="15" id="KW-1185">Reference proteome</keyword>
<evidence type="ECO:0008006" key="16">
    <source>
        <dbReference type="Google" id="ProtNLM"/>
    </source>
</evidence>
<keyword evidence="12" id="KW-0539">Nucleus</keyword>
<comment type="similarity">
    <text evidence="3">Belongs to the NDC1 family.</text>
</comment>
<keyword evidence="7" id="KW-0653">Protein transport</keyword>
<keyword evidence="9" id="KW-0811">Translocation</keyword>
<evidence type="ECO:0000313" key="14">
    <source>
        <dbReference type="EMBL" id="CAH1107984.1"/>
    </source>
</evidence>
<evidence type="ECO:0000256" key="5">
    <source>
        <dbReference type="ARBA" id="ARBA00022692"/>
    </source>
</evidence>
<dbReference type="Proteomes" id="UP001153636">
    <property type="component" value="Chromosome 3"/>
</dbReference>
<evidence type="ECO:0000256" key="7">
    <source>
        <dbReference type="ARBA" id="ARBA00022927"/>
    </source>
</evidence>
<feature type="transmembrane region" description="Helical" evidence="13">
    <location>
        <begin position="242"/>
        <end position="260"/>
    </location>
</feature>
<evidence type="ECO:0000256" key="9">
    <source>
        <dbReference type="ARBA" id="ARBA00023010"/>
    </source>
</evidence>
<comment type="subcellular location">
    <subcellularLocation>
        <location evidence="1">Nucleus membrane</location>
        <topology evidence="1">Multi-pass membrane protein</topology>
    </subcellularLocation>
    <subcellularLocation>
        <location evidence="2">Nucleus</location>
        <location evidence="2">Nuclear pore complex</location>
    </subcellularLocation>
</comment>
<feature type="transmembrane region" description="Helical" evidence="13">
    <location>
        <begin position="106"/>
        <end position="129"/>
    </location>
</feature>
<feature type="transmembrane region" description="Helical" evidence="13">
    <location>
        <begin position="149"/>
        <end position="171"/>
    </location>
</feature>
<proteinExistence type="inferred from homology"/>
<keyword evidence="8 13" id="KW-1133">Transmembrane helix</keyword>
<evidence type="ECO:0000256" key="12">
    <source>
        <dbReference type="ARBA" id="ARBA00023242"/>
    </source>
</evidence>
<feature type="transmembrane region" description="Helical" evidence="13">
    <location>
        <begin position="204"/>
        <end position="222"/>
    </location>
</feature>
<dbReference type="PANTHER" id="PTHR13269:SF6">
    <property type="entry name" value="NUCLEOPORIN NDC1"/>
    <property type="match status" value="1"/>
</dbReference>
<dbReference type="OrthoDB" id="67850at2759"/>
<organism evidence="14 15">
    <name type="scientific">Psylliodes chrysocephalus</name>
    <dbReference type="NCBI Taxonomy" id="3402493"/>
    <lineage>
        <taxon>Eukaryota</taxon>
        <taxon>Metazoa</taxon>
        <taxon>Ecdysozoa</taxon>
        <taxon>Arthropoda</taxon>
        <taxon>Hexapoda</taxon>
        <taxon>Insecta</taxon>
        <taxon>Pterygota</taxon>
        <taxon>Neoptera</taxon>
        <taxon>Endopterygota</taxon>
        <taxon>Coleoptera</taxon>
        <taxon>Polyphaga</taxon>
        <taxon>Cucujiformia</taxon>
        <taxon>Chrysomeloidea</taxon>
        <taxon>Chrysomelidae</taxon>
        <taxon>Galerucinae</taxon>
        <taxon>Alticini</taxon>
        <taxon>Psylliodes</taxon>
    </lineage>
</organism>
<dbReference type="AlphaFoldDB" id="A0A9P0CTF5"/>
<evidence type="ECO:0000256" key="3">
    <source>
        <dbReference type="ARBA" id="ARBA00005760"/>
    </source>
</evidence>
<keyword evidence="5 13" id="KW-0812">Transmembrane</keyword>
<keyword evidence="4" id="KW-0813">Transport</keyword>
<reference evidence="14" key="1">
    <citation type="submission" date="2022-01" db="EMBL/GenBank/DDBJ databases">
        <authorList>
            <person name="King R."/>
        </authorList>
    </citation>
    <scope>NUCLEOTIDE SEQUENCE</scope>
</reference>
<evidence type="ECO:0000256" key="11">
    <source>
        <dbReference type="ARBA" id="ARBA00023136"/>
    </source>
</evidence>
<name>A0A9P0CTF5_9CUCU</name>
<dbReference type="InterPro" id="IPR019049">
    <property type="entry name" value="Nucleoporin_prot_Ndc1/Nup"/>
</dbReference>
<evidence type="ECO:0000256" key="1">
    <source>
        <dbReference type="ARBA" id="ARBA00004232"/>
    </source>
</evidence>
<feature type="transmembrane region" description="Helical" evidence="13">
    <location>
        <begin position="21"/>
        <end position="42"/>
    </location>
</feature>
<evidence type="ECO:0000256" key="8">
    <source>
        <dbReference type="ARBA" id="ARBA00022989"/>
    </source>
</evidence>
<evidence type="ECO:0000256" key="6">
    <source>
        <dbReference type="ARBA" id="ARBA00022816"/>
    </source>
</evidence>
<dbReference type="EMBL" id="OV651815">
    <property type="protein sequence ID" value="CAH1107984.1"/>
    <property type="molecule type" value="Genomic_DNA"/>
</dbReference>
<evidence type="ECO:0000256" key="4">
    <source>
        <dbReference type="ARBA" id="ARBA00022448"/>
    </source>
</evidence>
<evidence type="ECO:0000256" key="2">
    <source>
        <dbReference type="ARBA" id="ARBA00004567"/>
    </source>
</evidence>
<keyword evidence="6" id="KW-0509">mRNA transport</keyword>
<keyword evidence="10" id="KW-0906">Nuclear pore complex</keyword>
<gene>
    <name evidence="14" type="ORF">PSYICH_LOCUS9305</name>
</gene>
<evidence type="ECO:0000256" key="10">
    <source>
        <dbReference type="ARBA" id="ARBA00023132"/>
    </source>
</evidence>
<dbReference type="GO" id="GO:0015031">
    <property type="term" value="P:protein transport"/>
    <property type="evidence" value="ECO:0007669"/>
    <property type="project" value="UniProtKB-KW"/>
</dbReference>
<evidence type="ECO:0000313" key="15">
    <source>
        <dbReference type="Proteomes" id="UP001153636"/>
    </source>
</evidence>
<dbReference type="GO" id="GO:0070762">
    <property type="term" value="C:nuclear pore transmembrane ring"/>
    <property type="evidence" value="ECO:0007669"/>
    <property type="project" value="TreeGrafter"/>
</dbReference>
<evidence type="ECO:0000256" key="13">
    <source>
        <dbReference type="SAM" id="Phobius"/>
    </source>
</evidence>
<dbReference type="GO" id="GO:0006999">
    <property type="term" value="P:nuclear pore organization"/>
    <property type="evidence" value="ECO:0007669"/>
    <property type="project" value="TreeGrafter"/>
</dbReference>
<dbReference type="PANTHER" id="PTHR13269">
    <property type="entry name" value="NUCLEOPORIN NDC1"/>
    <property type="match status" value="1"/>
</dbReference>